<dbReference type="Ensembl" id="ENSMPUT00000017440.1">
    <property type="protein sequence ID" value="ENSMPUP00000017184.1"/>
    <property type="gene ID" value="ENSMPUG00000017294.1"/>
</dbReference>
<evidence type="ECO:0000256" key="1">
    <source>
        <dbReference type="SAM" id="MobiDB-lite"/>
    </source>
</evidence>
<accession>M3Z0S2</accession>
<dbReference type="HOGENOM" id="CLU_1348563_0_0_1"/>
<dbReference type="InParanoid" id="M3Z0S2"/>
<feature type="region of interest" description="Disordered" evidence="1">
    <location>
        <begin position="1"/>
        <end position="64"/>
    </location>
</feature>
<name>M3Z0S2_MUSPF</name>
<sequence>MTSNWSVSPATNILVPPPPRLVSENQARGPKPCPPGEPGARRSDPIVRSSDPRAGSTARAGSSNSALGSRLYVSAVLGSFFLPRQEMAPIFSSHGGLRPRRLWGSLIGVLFSLYFPGLRIALPAAALRPPSAGPGSRTPWARHSPLPAGRVTMAPSRPRPHPAALHFQPHLPGEVLRGTIEVRDVKSGSVETRIPSHKRLHPN</sequence>
<organism evidence="2">
    <name type="scientific">Mustela putorius furo</name>
    <name type="common">European domestic ferret</name>
    <name type="synonym">Mustela furo</name>
    <dbReference type="NCBI Taxonomy" id="9669"/>
    <lineage>
        <taxon>Eukaryota</taxon>
        <taxon>Metazoa</taxon>
        <taxon>Chordata</taxon>
        <taxon>Craniata</taxon>
        <taxon>Vertebrata</taxon>
        <taxon>Euteleostomi</taxon>
        <taxon>Mammalia</taxon>
        <taxon>Eutheria</taxon>
        <taxon>Laurasiatheria</taxon>
        <taxon>Carnivora</taxon>
        <taxon>Caniformia</taxon>
        <taxon>Musteloidea</taxon>
        <taxon>Mustelidae</taxon>
        <taxon>Mustelinae</taxon>
        <taxon>Mustela</taxon>
    </lineage>
</organism>
<reference evidence="2" key="1">
    <citation type="submission" date="2024-06" db="UniProtKB">
        <authorList>
            <consortium name="Ensembl"/>
        </authorList>
    </citation>
    <scope>IDENTIFICATION</scope>
</reference>
<evidence type="ECO:0000313" key="2">
    <source>
        <dbReference type="Ensembl" id="ENSMPUP00000017184.1"/>
    </source>
</evidence>
<feature type="compositionally biased region" description="Polar residues" evidence="1">
    <location>
        <begin position="1"/>
        <end position="11"/>
    </location>
</feature>
<dbReference type="EMBL" id="AEYP01026538">
    <property type="status" value="NOT_ANNOTATED_CDS"/>
    <property type="molecule type" value="Genomic_DNA"/>
</dbReference>
<protein>
    <submittedName>
        <fullName evidence="2">Uncharacterized protein</fullName>
    </submittedName>
</protein>
<proteinExistence type="predicted"/>
<dbReference type="AlphaFoldDB" id="M3Z0S2"/>
<dbReference type="EMBL" id="AEYP01026539">
    <property type="status" value="NOT_ANNOTATED_CDS"/>
    <property type="molecule type" value="Genomic_DNA"/>
</dbReference>